<feature type="region of interest" description="Disordered" evidence="1">
    <location>
        <begin position="63"/>
        <end position="90"/>
    </location>
</feature>
<dbReference type="Proteomes" id="UP001310594">
    <property type="component" value="Unassembled WGS sequence"/>
</dbReference>
<gene>
    <name evidence="2" type="primary">DOA4_1</name>
    <name evidence="2" type="ORF">LTR97_002831</name>
</gene>
<evidence type="ECO:0000313" key="3">
    <source>
        <dbReference type="Proteomes" id="UP001310594"/>
    </source>
</evidence>
<proteinExistence type="predicted"/>
<sequence>MALQQPADMELSSKRQRSSHDSDVSVARQLQHHSTDIPTNDEQPSEHMDIQLSSLSVRKRAFADTTQEDQEDWPPTAEPVNQDQLHAQDGGHITPEYISCLAERAMEGYNPFAIIPELFCKVEYDVQKAHAFSESGRHDLAFIEISRAADIVMWAIPRHRDYGQWSRYPENLRALEELQGRISGPEGLLANARRMVLDQNERTGVVPVWHGDFICSNEAIILGDLAHVSTGSSYLLRTQQLVSFPIIAKP</sequence>
<dbReference type="EC" id="3.4.19.12" evidence="2"/>
<dbReference type="EMBL" id="JAVRQU010000004">
    <property type="protein sequence ID" value="KAK5703818.1"/>
    <property type="molecule type" value="Genomic_DNA"/>
</dbReference>
<dbReference type="AlphaFoldDB" id="A0AAN7VV07"/>
<dbReference type="GO" id="GO:0004843">
    <property type="term" value="F:cysteine-type deubiquitinase activity"/>
    <property type="evidence" value="ECO:0007669"/>
    <property type="project" value="UniProtKB-EC"/>
</dbReference>
<feature type="region of interest" description="Disordered" evidence="1">
    <location>
        <begin position="1"/>
        <end position="50"/>
    </location>
</feature>
<comment type="caution">
    <text evidence="2">The sequence shown here is derived from an EMBL/GenBank/DDBJ whole genome shotgun (WGS) entry which is preliminary data.</text>
</comment>
<keyword evidence="2" id="KW-0378">Hydrolase</keyword>
<evidence type="ECO:0000256" key="1">
    <source>
        <dbReference type="SAM" id="MobiDB-lite"/>
    </source>
</evidence>
<keyword evidence="2" id="KW-0645">Protease</keyword>
<organism evidence="2 3">
    <name type="scientific">Elasticomyces elasticus</name>
    <dbReference type="NCBI Taxonomy" id="574655"/>
    <lineage>
        <taxon>Eukaryota</taxon>
        <taxon>Fungi</taxon>
        <taxon>Dikarya</taxon>
        <taxon>Ascomycota</taxon>
        <taxon>Pezizomycotina</taxon>
        <taxon>Dothideomycetes</taxon>
        <taxon>Dothideomycetidae</taxon>
        <taxon>Mycosphaerellales</taxon>
        <taxon>Teratosphaeriaceae</taxon>
        <taxon>Elasticomyces</taxon>
    </lineage>
</organism>
<protein>
    <submittedName>
        <fullName evidence="2">Ubiquitin-specific protease doa4</fullName>
        <ecNumber evidence="2">3.4.19.12</ecNumber>
    </submittedName>
</protein>
<accession>A0AAN7VV07</accession>
<reference evidence="2" key="1">
    <citation type="submission" date="2023-08" db="EMBL/GenBank/DDBJ databases">
        <title>Black Yeasts Isolated from many extreme environments.</title>
        <authorList>
            <person name="Coleine C."/>
            <person name="Stajich J.E."/>
            <person name="Selbmann L."/>
        </authorList>
    </citation>
    <scope>NUCLEOTIDE SEQUENCE</scope>
    <source>
        <strain evidence="2">CCFEE 5810</strain>
    </source>
</reference>
<dbReference type="GO" id="GO:0006508">
    <property type="term" value="P:proteolysis"/>
    <property type="evidence" value="ECO:0007669"/>
    <property type="project" value="UniProtKB-KW"/>
</dbReference>
<name>A0AAN7VV07_9PEZI</name>
<evidence type="ECO:0000313" key="2">
    <source>
        <dbReference type="EMBL" id="KAK5703818.1"/>
    </source>
</evidence>